<dbReference type="GO" id="GO:0003700">
    <property type="term" value="F:DNA-binding transcription factor activity"/>
    <property type="evidence" value="ECO:0007669"/>
    <property type="project" value="InterPro"/>
</dbReference>
<protein>
    <submittedName>
        <fullName evidence="6">DNA-binding transcriptional regulator, MerR family</fullName>
    </submittedName>
</protein>
<evidence type="ECO:0000259" key="5">
    <source>
        <dbReference type="PROSITE" id="PS50937"/>
    </source>
</evidence>
<evidence type="ECO:0000256" key="3">
    <source>
        <dbReference type="ARBA" id="ARBA00023163"/>
    </source>
</evidence>
<organism evidence="6">
    <name type="scientific">Candidatus Kentrum sp. DK</name>
    <dbReference type="NCBI Taxonomy" id="2126562"/>
    <lineage>
        <taxon>Bacteria</taxon>
        <taxon>Pseudomonadati</taxon>
        <taxon>Pseudomonadota</taxon>
        <taxon>Gammaproteobacteria</taxon>
        <taxon>Candidatus Kentrum</taxon>
    </lineage>
</organism>
<dbReference type="PROSITE" id="PS50937">
    <property type="entry name" value="HTH_MERR_2"/>
    <property type="match status" value="1"/>
</dbReference>
<accession>A0A450SIZ8</accession>
<dbReference type="InterPro" id="IPR047057">
    <property type="entry name" value="MerR_fam"/>
</dbReference>
<dbReference type="AlphaFoldDB" id="A0A450SIZ8"/>
<feature type="domain" description="HTH merR-type" evidence="5">
    <location>
        <begin position="1"/>
        <end position="69"/>
    </location>
</feature>
<evidence type="ECO:0000256" key="4">
    <source>
        <dbReference type="SAM" id="Coils"/>
    </source>
</evidence>
<dbReference type="SMART" id="SM00422">
    <property type="entry name" value="HTH_MERR"/>
    <property type="match status" value="1"/>
</dbReference>
<keyword evidence="2 6" id="KW-0238">DNA-binding</keyword>
<evidence type="ECO:0000313" key="6">
    <source>
        <dbReference type="EMBL" id="VFJ53387.1"/>
    </source>
</evidence>
<dbReference type="GO" id="GO:0003677">
    <property type="term" value="F:DNA binding"/>
    <property type="evidence" value="ECO:0007669"/>
    <property type="project" value="UniProtKB-KW"/>
</dbReference>
<dbReference type="EMBL" id="CAADEY010000039">
    <property type="protein sequence ID" value="VFJ53387.1"/>
    <property type="molecule type" value="Genomic_DNA"/>
</dbReference>
<evidence type="ECO:0000256" key="1">
    <source>
        <dbReference type="ARBA" id="ARBA00023015"/>
    </source>
</evidence>
<dbReference type="Pfam" id="PF13411">
    <property type="entry name" value="MerR_1"/>
    <property type="match status" value="1"/>
</dbReference>
<dbReference type="PANTHER" id="PTHR30204">
    <property type="entry name" value="REDOX-CYCLING DRUG-SENSING TRANSCRIPTIONAL ACTIVATOR SOXR"/>
    <property type="match status" value="1"/>
</dbReference>
<dbReference type="Gene3D" id="1.10.1660.10">
    <property type="match status" value="1"/>
</dbReference>
<dbReference type="InterPro" id="IPR009061">
    <property type="entry name" value="DNA-bd_dom_put_sf"/>
</dbReference>
<dbReference type="SUPFAM" id="SSF46955">
    <property type="entry name" value="Putative DNA-binding domain"/>
    <property type="match status" value="1"/>
</dbReference>
<name>A0A450SIZ8_9GAMM</name>
<dbReference type="CDD" id="cd04787">
    <property type="entry name" value="HTH_HMRTR_unk"/>
    <property type="match status" value="1"/>
</dbReference>
<reference evidence="6" key="1">
    <citation type="submission" date="2019-02" db="EMBL/GenBank/DDBJ databases">
        <authorList>
            <person name="Gruber-Vodicka R. H."/>
            <person name="Seah K. B. B."/>
        </authorList>
    </citation>
    <scope>NUCLEOTIDE SEQUENCE</scope>
    <source>
        <strain evidence="6">BECK_DK161</strain>
    </source>
</reference>
<keyword evidence="1" id="KW-0805">Transcription regulation</keyword>
<dbReference type="PRINTS" id="PR00040">
    <property type="entry name" value="HTHMERR"/>
</dbReference>
<proteinExistence type="predicted"/>
<keyword evidence="4" id="KW-0175">Coiled coil</keyword>
<evidence type="ECO:0000256" key="2">
    <source>
        <dbReference type="ARBA" id="ARBA00023125"/>
    </source>
</evidence>
<feature type="coiled-coil region" evidence="4">
    <location>
        <begin position="81"/>
        <end position="111"/>
    </location>
</feature>
<keyword evidence="3" id="KW-0804">Transcription</keyword>
<dbReference type="PANTHER" id="PTHR30204:SF94">
    <property type="entry name" value="HEAVY METAL-DEPENDENT TRANSCRIPTIONAL REGULATOR HI_0293-RELATED"/>
    <property type="match status" value="1"/>
</dbReference>
<sequence length="132" mass="15306">MKVSELARAAGVTPHVVRHYAQVGLLKPTRDSENNYKQFSESDVKRLRFIRKAQELGYALSEIREILDHADHGESPCPMVRAILERRIDETRRKVDELQRLQRRMEEALTQWCDMPDSLPNGHTVCHLIESS</sequence>
<gene>
    <name evidence="6" type="ORF">BECKDK2373C_GA0170839_103928</name>
</gene>
<dbReference type="InterPro" id="IPR000551">
    <property type="entry name" value="MerR-type_HTH_dom"/>
</dbReference>